<dbReference type="OrthoDB" id="8558511at2"/>
<dbReference type="Pfam" id="PF02321">
    <property type="entry name" value="OEP"/>
    <property type="match status" value="1"/>
</dbReference>
<dbReference type="PANTHER" id="PTHR30026">
    <property type="entry name" value="OUTER MEMBRANE PROTEIN TOLC"/>
    <property type="match status" value="1"/>
</dbReference>
<keyword evidence="5" id="KW-0812">Transmembrane</keyword>
<comment type="similarity">
    <text evidence="2">Belongs to the outer membrane factor (OMF) (TC 1.B.17) family.</text>
</comment>
<evidence type="ECO:0000313" key="12">
    <source>
        <dbReference type="Proteomes" id="UP000318349"/>
    </source>
</evidence>
<comment type="caution">
    <text evidence="10">The sequence shown here is derived from an EMBL/GenBank/DDBJ whole genome shotgun (WGS) entry which is preliminary data.</text>
</comment>
<dbReference type="InterPro" id="IPR003423">
    <property type="entry name" value="OMP_efflux"/>
</dbReference>
<name>A0A557R3J3_9RHOO</name>
<dbReference type="PROSITE" id="PS51257">
    <property type="entry name" value="PROKAR_LIPOPROTEIN"/>
    <property type="match status" value="1"/>
</dbReference>
<dbReference type="Gene3D" id="1.20.1600.10">
    <property type="entry name" value="Outer membrane efflux proteins (OEP)"/>
    <property type="match status" value="1"/>
</dbReference>
<evidence type="ECO:0000256" key="6">
    <source>
        <dbReference type="ARBA" id="ARBA00023136"/>
    </source>
</evidence>
<evidence type="ECO:0000256" key="1">
    <source>
        <dbReference type="ARBA" id="ARBA00004442"/>
    </source>
</evidence>
<proteinExistence type="inferred from homology"/>
<evidence type="ECO:0000313" key="13">
    <source>
        <dbReference type="Proteomes" id="UP000319502"/>
    </source>
</evidence>
<keyword evidence="13" id="KW-1185">Reference proteome</keyword>
<dbReference type="Proteomes" id="UP000319502">
    <property type="component" value="Unassembled WGS sequence"/>
</dbReference>
<comment type="subcellular location">
    <subcellularLocation>
        <location evidence="1">Cell outer membrane</location>
    </subcellularLocation>
</comment>
<keyword evidence="3" id="KW-0813">Transport</keyword>
<dbReference type="RefSeq" id="WP_144179655.1">
    <property type="nucleotide sequence ID" value="NZ_VMNK01000001.1"/>
</dbReference>
<evidence type="ECO:0000313" key="11">
    <source>
        <dbReference type="EMBL" id="TVO75063.1"/>
    </source>
</evidence>
<feature type="region of interest" description="Disordered" evidence="8">
    <location>
        <begin position="221"/>
        <end position="244"/>
    </location>
</feature>
<dbReference type="Proteomes" id="UP000318349">
    <property type="component" value="Unassembled WGS sequence"/>
</dbReference>
<feature type="chain" id="PRO_5044617522" evidence="9">
    <location>
        <begin position="25"/>
        <end position="420"/>
    </location>
</feature>
<dbReference type="PANTHER" id="PTHR30026:SF20">
    <property type="entry name" value="OUTER MEMBRANE PROTEIN TOLC"/>
    <property type="match status" value="1"/>
</dbReference>
<dbReference type="GO" id="GO:1990281">
    <property type="term" value="C:efflux pump complex"/>
    <property type="evidence" value="ECO:0007669"/>
    <property type="project" value="TreeGrafter"/>
</dbReference>
<sequence>MYSKNRITWLPGALLALAATAACAQNVPAATPSTTLKQAFDAAWARQPEALAGDMRLEAGHARRSSADSWTAEPLSIELAGKTDQLDRNEGSREFEVGITVPLWLPGERAAAGSLAEAEISASTSRSLAAKLRTANAVRSAYWDWQRASIDAGLAGERLTNFRNLASDVARRVKAGELARADQHQADGALAGAEASLAEAESALAAAMLTVRAVTGGTALQLAPGNTSIEPEPSAGRESPLPDAEHPVVSELLDRSEVARRAATLASTQRRANPELTLATTRERGAFGDAWQQTVTLGVRIPFGSDSRNRASIAAASADAIEAEAQLTLERQRVLSDIDTARSRVKSARTQIAAAEHRSRLAGESRAFFQKAFRIGEVDLPTRLRIELDAAEADRQLASARIEFAAAISALRQAMGLLPE</sequence>
<evidence type="ECO:0000256" key="2">
    <source>
        <dbReference type="ARBA" id="ARBA00007613"/>
    </source>
</evidence>
<dbReference type="SUPFAM" id="SSF56954">
    <property type="entry name" value="Outer membrane efflux proteins (OEP)"/>
    <property type="match status" value="1"/>
</dbReference>
<feature type="signal peptide" evidence="9">
    <location>
        <begin position="1"/>
        <end position="24"/>
    </location>
</feature>
<dbReference type="GO" id="GO:0015288">
    <property type="term" value="F:porin activity"/>
    <property type="evidence" value="ECO:0007669"/>
    <property type="project" value="TreeGrafter"/>
</dbReference>
<evidence type="ECO:0000256" key="3">
    <source>
        <dbReference type="ARBA" id="ARBA00022448"/>
    </source>
</evidence>
<dbReference type="InterPro" id="IPR051906">
    <property type="entry name" value="TolC-like"/>
</dbReference>
<gene>
    <name evidence="11" type="ORF">FHP89_14785</name>
    <name evidence="10" type="ORF">FHP91_00335</name>
</gene>
<evidence type="ECO:0000256" key="7">
    <source>
        <dbReference type="ARBA" id="ARBA00023237"/>
    </source>
</evidence>
<evidence type="ECO:0000256" key="5">
    <source>
        <dbReference type="ARBA" id="ARBA00022692"/>
    </source>
</evidence>
<protein>
    <submittedName>
        <fullName evidence="10">TolC family protein</fullName>
    </submittedName>
</protein>
<dbReference type="EMBL" id="VMNI01000014">
    <property type="protein sequence ID" value="TVO75063.1"/>
    <property type="molecule type" value="Genomic_DNA"/>
</dbReference>
<accession>A0A557R3J3</accession>
<dbReference type="GO" id="GO:0015562">
    <property type="term" value="F:efflux transmembrane transporter activity"/>
    <property type="evidence" value="ECO:0007669"/>
    <property type="project" value="InterPro"/>
</dbReference>
<reference evidence="12 13" key="1">
    <citation type="submission" date="2019-07" db="EMBL/GenBank/DDBJ databases">
        <title>The pathways for chlorine oxyanion respiration interact through the shared metabolite chlorate.</title>
        <authorList>
            <person name="Barnum T.P."/>
            <person name="Cheng Y."/>
            <person name="Hill K.A."/>
            <person name="Lucas L.N."/>
            <person name="Carlson H.K."/>
            <person name="Coates J.D."/>
        </authorList>
    </citation>
    <scope>NUCLEOTIDE SEQUENCE [LARGE SCALE GENOMIC DNA]</scope>
    <source>
        <strain evidence="11 12">SFB-1</strain>
        <strain evidence="10 13">SFB-3</strain>
    </source>
</reference>
<evidence type="ECO:0000256" key="8">
    <source>
        <dbReference type="SAM" id="MobiDB-lite"/>
    </source>
</evidence>
<dbReference type="EMBL" id="VMNK01000001">
    <property type="protein sequence ID" value="TVO59706.1"/>
    <property type="molecule type" value="Genomic_DNA"/>
</dbReference>
<organism evidence="10 13">
    <name type="scientific">Denitromonas halophila</name>
    <dbReference type="NCBI Taxonomy" id="1629404"/>
    <lineage>
        <taxon>Bacteria</taxon>
        <taxon>Pseudomonadati</taxon>
        <taxon>Pseudomonadota</taxon>
        <taxon>Betaproteobacteria</taxon>
        <taxon>Rhodocyclales</taxon>
        <taxon>Zoogloeaceae</taxon>
        <taxon>Denitromonas</taxon>
    </lineage>
</organism>
<keyword evidence="4" id="KW-1134">Transmembrane beta strand</keyword>
<keyword evidence="6" id="KW-0472">Membrane</keyword>
<dbReference type="GO" id="GO:0009279">
    <property type="term" value="C:cell outer membrane"/>
    <property type="evidence" value="ECO:0007669"/>
    <property type="project" value="UniProtKB-SubCell"/>
</dbReference>
<evidence type="ECO:0000256" key="9">
    <source>
        <dbReference type="SAM" id="SignalP"/>
    </source>
</evidence>
<keyword evidence="9" id="KW-0732">Signal</keyword>
<dbReference type="AlphaFoldDB" id="A0A557R3J3"/>
<keyword evidence="7" id="KW-0998">Cell outer membrane</keyword>
<evidence type="ECO:0000313" key="10">
    <source>
        <dbReference type="EMBL" id="TVO59706.1"/>
    </source>
</evidence>
<evidence type="ECO:0000256" key="4">
    <source>
        <dbReference type="ARBA" id="ARBA00022452"/>
    </source>
</evidence>